<dbReference type="PANTHER" id="PTHR34614:SF2">
    <property type="entry name" value="TRANSPOSASE IS4-LIKE DOMAIN-CONTAINING PROTEIN"/>
    <property type="match status" value="1"/>
</dbReference>
<dbReference type="GO" id="GO:0004803">
    <property type="term" value="F:transposase activity"/>
    <property type="evidence" value="ECO:0007669"/>
    <property type="project" value="InterPro"/>
</dbReference>
<evidence type="ECO:0000313" key="4">
    <source>
        <dbReference type="Proteomes" id="UP000182811"/>
    </source>
</evidence>
<dbReference type="GO" id="GO:0006313">
    <property type="term" value="P:DNA transposition"/>
    <property type="evidence" value="ECO:0007669"/>
    <property type="project" value="InterPro"/>
</dbReference>
<dbReference type="OrthoDB" id="9766984at2"/>
<dbReference type="Pfam" id="PF01609">
    <property type="entry name" value="DDE_Tnp_1"/>
    <property type="match status" value="1"/>
</dbReference>
<reference evidence="3 4" key="1">
    <citation type="submission" date="2016-08" db="EMBL/GenBank/DDBJ databases">
        <title>Genome-based comparison of Moorella thermoacetic strains.</title>
        <authorList>
            <person name="Poehlein A."/>
            <person name="Bengelsdorf F.R."/>
            <person name="Esser C."/>
            <person name="Duerre P."/>
            <person name="Daniel R."/>
        </authorList>
    </citation>
    <scope>NUCLEOTIDE SEQUENCE [LARGE SCALE GENOMIC DNA]</scope>
    <source>
        <strain evidence="3 4">DSM 21394</strain>
    </source>
</reference>
<feature type="domain" description="Transposase IS4-like" evidence="2">
    <location>
        <begin position="249"/>
        <end position="491"/>
    </location>
</feature>
<dbReference type="SUPFAM" id="SSF53098">
    <property type="entry name" value="Ribonuclease H-like"/>
    <property type="match status" value="1"/>
</dbReference>
<accession>A0A1J5NTC0</accession>
<feature type="region of interest" description="Disordered" evidence="1">
    <location>
        <begin position="215"/>
        <end position="236"/>
    </location>
</feature>
<dbReference type="EMBL" id="MDDC01000014">
    <property type="protein sequence ID" value="OIQ58548.1"/>
    <property type="molecule type" value="Genomic_DNA"/>
</dbReference>
<dbReference type="NCBIfam" id="NF033559">
    <property type="entry name" value="transpos_IS1634"/>
    <property type="match status" value="1"/>
</dbReference>
<name>A0A1J5NTC0_NEOTH</name>
<dbReference type="InterPro" id="IPR012337">
    <property type="entry name" value="RNaseH-like_sf"/>
</dbReference>
<gene>
    <name evidence="3" type="ORF">MOTE_19180</name>
</gene>
<dbReference type="Proteomes" id="UP000182811">
    <property type="component" value="Unassembled WGS sequence"/>
</dbReference>
<dbReference type="PANTHER" id="PTHR34614">
    <property type="match status" value="1"/>
</dbReference>
<dbReference type="InterPro" id="IPR002559">
    <property type="entry name" value="Transposase_11"/>
</dbReference>
<proteinExistence type="predicted"/>
<evidence type="ECO:0000313" key="3">
    <source>
        <dbReference type="EMBL" id="OIQ58548.1"/>
    </source>
</evidence>
<comment type="caution">
    <text evidence="3">The sequence shown here is derived from an EMBL/GenBank/DDBJ whole genome shotgun (WGS) entry which is preliminary data.</text>
</comment>
<dbReference type="AlphaFoldDB" id="A0A1J5NTC0"/>
<protein>
    <submittedName>
        <fullName evidence="3">Transposase DDE domain protein</fullName>
    </submittedName>
</protein>
<evidence type="ECO:0000259" key="2">
    <source>
        <dbReference type="Pfam" id="PF01609"/>
    </source>
</evidence>
<dbReference type="InterPro" id="IPR047654">
    <property type="entry name" value="IS1634_transpos"/>
</dbReference>
<evidence type="ECO:0000256" key="1">
    <source>
        <dbReference type="SAM" id="MobiDB-lite"/>
    </source>
</evidence>
<sequence>MRYNIDMYIRTISRKNKDGSVVRYIQLAHNVWDPKAGYPKAKVLFNFGREEDVDREALVRLVKSITRFLGPEEALCTQAELNGSAPLTFISSRPMGGAWVLNELWNQLGINRVLAGLLAKRKFQAPVERAIFAMVANRALNPASKLKTEDWVSHDVFLPGLPEVPVQHLYRAMDFLLEAAEELQKDIFFSVAHFFNLEVDLLYFDTTSTYFEVEEEDNPEDNRQHLRRKGNSKDHRPDLPQVVIGLAVTREGLPVRCWVWPGNTADMSVIEEVKKDLVGWQLGRVITVVDRGFASEDNLRYLQRAGGHYIAGEKMRSGKDTVVEALARPGRYKTVKDNLEVKEVIVGDGEKRVRYVLVRNPKEAEKDKLERERILARLKEELAAIGDLKGEPHTKACCQLIVHSTYGRYLKTDKKGQPYIDAAKVKAEEKLDGKYLLRTSDDTLSAEDVALGYKQLLEVEDAFRTMKQSLELRPVYHRLSDRIHAHVLLCWLGLLLIRVAETKVQDSWRNIRQTLERMHLGEFVGPDGRVLQRTETTTPQQHIFKTLGIKEPPQIIAVETKGQKGSLVTRAQKADP</sequence>
<dbReference type="GO" id="GO:0003677">
    <property type="term" value="F:DNA binding"/>
    <property type="evidence" value="ECO:0007669"/>
    <property type="project" value="InterPro"/>
</dbReference>
<organism evidence="3 4">
    <name type="scientific">Neomoorella thermoacetica</name>
    <name type="common">Clostridium thermoaceticum</name>
    <dbReference type="NCBI Taxonomy" id="1525"/>
    <lineage>
        <taxon>Bacteria</taxon>
        <taxon>Bacillati</taxon>
        <taxon>Bacillota</taxon>
        <taxon>Clostridia</taxon>
        <taxon>Neomoorellales</taxon>
        <taxon>Neomoorellaceae</taxon>
        <taxon>Neomoorella</taxon>
    </lineage>
</organism>